<reference evidence="1 2" key="1">
    <citation type="journal article" date="2006" name="Proc. Natl. Acad. Sci. U.S.A.">
        <title>Genomic analysis of the uncultivated marine crenarchaeote Cenarchaeum symbiosum.</title>
        <authorList>
            <person name="Hallam S.J."/>
            <person name="Konstantinidis K.T."/>
            <person name="Putnam N."/>
            <person name="Schleper C."/>
            <person name="Watanabe Y."/>
            <person name="Sugahara J."/>
            <person name="Preston C."/>
            <person name="de la Torre J."/>
            <person name="Richardson P.M."/>
            <person name="DeLong E.F."/>
        </authorList>
    </citation>
    <scope>NUCLEOTIDE SEQUENCE [LARGE SCALE GENOMIC DNA]</scope>
    <source>
        <strain evidence="2">A</strain>
    </source>
</reference>
<dbReference type="PATRIC" id="fig|414004.10.peg.1641"/>
<dbReference type="KEGG" id="csy:CENSYa_1799"/>
<dbReference type="EMBL" id="DP000238">
    <property type="protein sequence ID" value="ABK78409.1"/>
    <property type="molecule type" value="Genomic_DNA"/>
</dbReference>
<dbReference type="Proteomes" id="UP000000758">
    <property type="component" value="Chromosome"/>
</dbReference>
<evidence type="ECO:0000313" key="1">
    <source>
        <dbReference type="EMBL" id="ABK78409.1"/>
    </source>
</evidence>
<accession>A0RYJ2</accession>
<evidence type="ECO:0008006" key="3">
    <source>
        <dbReference type="Google" id="ProtNLM"/>
    </source>
</evidence>
<sequence length="445" mass="48410">MSRDAPLILSLALCMAASAGAAYGHGQGLDSIPSAEAGGRDVTVTVEGPMDAGAGPGLLVVTATEFRGGAPAKDLEYILGMHYQGELVFRERFLAGDGILSIETRPSETARILGLQDDAGSWYGTPEQPLAIEGPVLGDPGLYTFDIELLAPGEAGGGEIHRADLTVIEEAEFPQEDSEGAEVPFRTRSYFDRISNFTYNPVSRVVSFEMPFDWDDRVISHVPVVHEEVRFPKGFAEFTSVSYEGKVHGTDLFRSSVIIDDYSSDDERIVHFVLLADHLKFIKNQLREQDAPIPRNMAFELTMSNKSQFPLTAFTEGEEFSVNLSWEPPEILPGGEVDFVFTIRDGTTGEPLRNSEYDFVVIQSGEEIHRVSGKAVIGGGFERYEFDEEQTGPTIVRFEDIRGTGAETEFGMVVVPEFGVVLPALAAAMAGAAALGRRLPGIYSP</sequence>
<proteinExistence type="predicted"/>
<dbReference type="InterPro" id="IPR027560">
    <property type="entry name" value="PEFG-CTERM"/>
</dbReference>
<gene>
    <name evidence="1" type="ordered locus">CENSYa_1799</name>
</gene>
<keyword evidence="2" id="KW-1185">Reference proteome</keyword>
<protein>
    <recommendedName>
        <fullName evidence="3">Secreted periplasmic Zn-dependent protease</fullName>
    </recommendedName>
</protein>
<name>A0RYJ2_CENSY</name>
<evidence type="ECO:0000313" key="2">
    <source>
        <dbReference type="Proteomes" id="UP000000758"/>
    </source>
</evidence>
<organism evidence="1 2">
    <name type="scientific">Cenarchaeum symbiosum (strain A)</name>
    <dbReference type="NCBI Taxonomy" id="414004"/>
    <lineage>
        <taxon>Archaea</taxon>
        <taxon>Nitrososphaerota</taxon>
        <taxon>Candidatus Cenarchaeales</taxon>
        <taxon>Candidatus Cenarchaeaceae</taxon>
        <taxon>Candidatus Cenarchaeum</taxon>
    </lineage>
</organism>
<dbReference type="EnsemblBacteria" id="ABK78409">
    <property type="protein sequence ID" value="ABK78409"/>
    <property type="gene ID" value="CENSYa_1799"/>
</dbReference>
<dbReference type="HOGENOM" id="CLU_034350_0_0_2"/>
<dbReference type="STRING" id="414004.CENSYa_1799"/>
<dbReference type="NCBIfam" id="TIGR04296">
    <property type="entry name" value="PEFG-CTERM"/>
    <property type="match status" value="1"/>
</dbReference>
<dbReference type="AlphaFoldDB" id="A0RYJ2"/>